<reference evidence="1 2" key="1">
    <citation type="journal article" date="2019" name="Nat. Med.">
        <title>A library of human gut bacterial isolates paired with longitudinal multiomics data enables mechanistic microbiome research.</title>
        <authorList>
            <person name="Poyet M."/>
            <person name="Groussin M."/>
            <person name="Gibbons S.M."/>
            <person name="Avila-Pacheco J."/>
            <person name="Jiang X."/>
            <person name="Kearney S.M."/>
            <person name="Perrotta A.R."/>
            <person name="Berdy B."/>
            <person name="Zhao S."/>
            <person name="Lieberman T.D."/>
            <person name="Swanson P.K."/>
            <person name="Smith M."/>
            <person name="Roesemann S."/>
            <person name="Alexander J.E."/>
            <person name="Rich S.A."/>
            <person name="Livny J."/>
            <person name="Vlamakis H."/>
            <person name="Clish C."/>
            <person name="Bullock K."/>
            <person name="Deik A."/>
            <person name="Scott J."/>
            <person name="Pierce K.A."/>
            <person name="Xavier R.J."/>
            <person name="Alm E.J."/>
        </authorList>
    </citation>
    <scope>NUCLEOTIDE SEQUENCE [LARGE SCALE GENOMIC DNA]</scope>
    <source>
        <strain evidence="1 2">BIOML-A26</strain>
    </source>
</reference>
<proteinExistence type="predicted"/>
<comment type="caution">
    <text evidence="1">The sequence shown here is derived from an EMBL/GenBank/DDBJ whole genome shotgun (WGS) entry which is preliminary data.</text>
</comment>
<dbReference type="EMBL" id="WDFR01000005">
    <property type="protein sequence ID" value="KAB6028437.1"/>
    <property type="molecule type" value="Genomic_DNA"/>
</dbReference>
<name>A0A6A2R8N9_BIFAD</name>
<dbReference type="AlphaFoldDB" id="A0A6A2R8N9"/>
<sequence length="125" mass="14576">MTETIASLIGAIVGAIITTSFWFVQHRIEQKDVLNNERRQDKRELVKNIMRNRMDQRALCVELNQIPLTFYDDPQAKELYRKLLEPHDVATRDTILADLVNHLAETMNFDGEIRPSDFSRGLYVE</sequence>
<organism evidence="1 2">
    <name type="scientific">Bifidobacterium adolescentis</name>
    <dbReference type="NCBI Taxonomy" id="1680"/>
    <lineage>
        <taxon>Bacteria</taxon>
        <taxon>Bacillati</taxon>
        <taxon>Actinomycetota</taxon>
        <taxon>Actinomycetes</taxon>
        <taxon>Bifidobacteriales</taxon>
        <taxon>Bifidobacteriaceae</taxon>
        <taxon>Bifidobacterium</taxon>
    </lineage>
</organism>
<gene>
    <name evidence="1" type="ORF">GA542_08635</name>
</gene>
<evidence type="ECO:0000313" key="2">
    <source>
        <dbReference type="Proteomes" id="UP000470926"/>
    </source>
</evidence>
<protein>
    <submittedName>
        <fullName evidence="1">Uncharacterized protein</fullName>
    </submittedName>
</protein>
<dbReference type="RefSeq" id="WP_085407877.1">
    <property type="nucleotide sequence ID" value="NZ_JACTOC010000003.1"/>
</dbReference>
<accession>A0A6A2R8N9</accession>
<dbReference type="Proteomes" id="UP000470926">
    <property type="component" value="Unassembled WGS sequence"/>
</dbReference>
<evidence type="ECO:0000313" key="1">
    <source>
        <dbReference type="EMBL" id="KAB6028437.1"/>
    </source>
</evidence>